<dbReference type="OrthoDB" id="2564892at2759"/>
<dbReference type="SMART" id="SM00326">
    <property type="entry name" value="SH3"/>
    <property type="match status" value="1"/>
</dbReference>
<feature type="region of interest" description="Disordered" evidence="3">
    <location>
        <begin position="1"/>
        <end position="171"/>
    </location>
</feature>
<feature type="compositionally biased region" description="Low complexity" evidence="3">
    <location>
        <begin position="53"/>
        <end position="112"/>
    </location>
</feature>
<evidence type="ECO:0000313" key="6">
    <source>
        <dbReference type="EMBL" id="WWC67697.1"/>
    </source>
</evidence>
<evidence type="ECO:0000313" key="7">
    <source>
        <dbReference type="Proteomes" id="UP000094020"/>
    </source>
</evidence>
<dbReference type="GeneID" id="30174790"/>
<feature type="region of interest" description="Disordered" evidence="3">
    <location>
        <begin position="258"/>
        <end position="294"/>
    </location>
</feature>
<dbReference type="InterPro" id="IPR036028">
    <property type="entry name" value="SH3-like_dom_sf"/>
</dbReference>
<reference evidence="6" key="4">
    <citation type="submission" date="2024-02" db="EMBL/GenBank/DDBJ databases">
        <title>Comparative genomics of Cryptococcus and Kwoniella reveals pathogenesis evolution and contrasting modes of karyotype evolution via chromosome fusion or intercentromeric recombination.</title>
        <authorList>
            <person name="Coelho M.A."/>
            <person name="David-Palma M."/>
            <person name="Shea T."/>
            <person name="Bowers K."/>
            <person name="McGinley-Smith S."/>
            <person name="Mohammad A.W."/>
            <person name="Gnirke A."/>
            <person name="Yurkov A.M."/>
            <person name="Nowrousian M."/>
            <person name="Sun S."/>
            <person name="Cuomo C.A."/>
            <person name="Heitman J."/>
        </authorList>
    </citation>
    <scope>NUCLEOTIDE SEQUENCE</scope>
    <source>
        <strain evidence="6">CBS 10737</strain>
    </source>
</reference>
<dbReference type="SUPFAM" id="SSF50044">
    <property type="entry name" value="SH3-domain"/>
    <property type="match status" value="1"/>
</dbReference>
<protein>
    <recommendedName>
        <fullName evidence="4">SH3 domain-containing protein</fullName>
    </recommendedName>
</protein>
<keyword evidence="7" id="KW-1185">Reference proteome</keyword>
<dbReference type="AlphaFoldDB" id="A0A1B9HW84"/>
<dbReference type="EMBL" id="KV700116">
    <property type="protein sequence ID" value="OCF47520.1"/>
    <property type="molecule type" value="Genomic_DNA"/>
</dbReference>
<evidence type="ECO:0000256" key="1">
    <source>
        <dbReference type="ARBA" id="ARBA00022443"/>
    </source>
</evidence>
<dbReference type="KEGG" id="kpin:30174790"/>
<dbReference type="Proteomes" id="UP000094020">
    <property type="component" value="Chromosome 2"/>
</dbReference>
<reference evidence="5" key="3">
    <citation type="submission" date="2016-07" db="EMBL/GenBank/DDBJ databases">
        <title>Evolution of pathogenesis and genome organization in the Tremellales.</title>
        <authorList>
            <person name="Cuomo C."/>
            <person name="Litvintseva A."/>
            <person name="Heitman J."/>
            <person name="Chen Y."/>
            <person name="Sun S."/>
            <person name="Springer D."/>
            <person name="Dromer F."/>
            <person name="Young S."/>
            <person name="Zeng Q."/>
            <person name="Chapman S."/>
            <person name="Gujja S."/>
            <person name="Saif S."/>
            <person name="Birren B."/>
        </authorList>
    </citation>
    <scope>NUCLEOTIDE SEQUENCE</scope>
    <source>
        <strain evidence="5">CBS 10737</strain>
    </source>
</reference>
<dbReference type="Gene3D" id="2.30.30.40">
    <property type="entry name" value="SH3 Domains"/>
    <property type="match status" value="1"/>
</dbReference>
<keyword evidence="1 2" id="KW-0728">SH3 domain</keyword>
<accession>A0A1B9HW84</accession>
<feature type="domain" description="SH3" evidence="4">
    <location>
        <begin position="313"/>
        <end position="385"/>
    </location>
</feature>
<feature type="compositionally biased region" description="Basic residues" evidence="3">
    <location>
        <begin position="113"/>
        <end position="127"/>
    </location>
</feature>
<reference evidence="5" key="1">
    <citation type="submission" date="2013-07" db="EMBL/GenBank/DDBJ databases">
        <title>The Genome Sequence of Cryptococcus pinus CBS10737.</title>
        <authorList>
            <consortium name="The Broad Institute Genome Sequencing Platform"/>
            <person name="Cuomo C."/>
            <person name="Litvintseva A."/>
            <person name="Chen Y."/>
            <person name="Heitman J."/>
            <person name="Sun S."/>
            <person name="Springer D."/>
            <person name="Dromer F."/>
            <person name="Young S.K."/>
            <person name="Zeng Q."/>
            <person name="Gargeya S."/>
            <person name="Fitzgerald M."/>
            <person name="Abouelleil A."/>
            <person name="Alvarado L."/>
            <person name="Berlin A.M."/>
            <person name="Chapman S.B."/>
            <person name="Dewar J."/>
            <person name="Goldberg J."/>
            <person name="Griggs A."/>
            <person name="Gujja S."/>
            <person name="Hansen M."/>
            <person name="Howarth C."/>
            <person name="Imamovic A."/>
            <person name="Larimer J."/>
            <person name="McCowan C."/>
            <person name="Murphy C."/>
            <person name="Pearson M."/>
            <person name="Priest M."/>
            <person name="Roberts A."/>
            <person name="Saif S."/>
            <person name="Shea T."/>
            <person name="Sykes S."/>
            <person name="Wortman J."/>
            <person name="Nusbaum C."/>
            <person name="Birren B."/>
        </authorList>
    </citation>
    <scope>NUCLEOTIDE SEQUENCE [LARGE SCALE GENOMIC DNA]</scope>
    <source>
        <strain evidence="5">CBS 10737</strain>
    </source>
</reference>
<evidence type="ECO:0000313" key="5">
    <source>
        <dbReference type="EMBL" id="OCF47520.1"/>
    </source>
</evidence>
<evidence type="ECO:0000256" key="2">
    <source>
        <dbReference type="PROSITE-ProRule" id="PRU00192"/>
    </source>
</evidence>
<dbReference type="STRING" id="1296096.A0A1B9HW84"/>
<dbReference type="PROSITE" id="PS50002">
    <property type="entry name" value="SH3"/>
    <property type="match status" value="1"/>
</dbReference>
<organism evidence="5">
    <name type="scientific">Kwoniella pini CBS 10737</name>
    <dbReference type="NCBI Taxonomy" id="1296096"/>
    <lineage>
        <taxon>Eukaryota</taxon>
        <taxon>Fungi</taxon>
        <taxon>Dikarya</taxon>
        <taxon>Basidiomycota</taxon>
        <taxon>Agaricomycotina</taxon>
        <taxon>Tremellomycetes</taxon>
        <taxon>Tremellales</taxon>
        <taxon>Cryptococcaceae</taxon>
        <taxon>Kwoniella</taxon>
    </lineage>
</organism>
<name>A0A1B9HW84_9TREE</name>
<feature type="compositionally biased region" description="Polar residues" evidence="3">
    <location>
        <begin position="139"/>
        <end position="171"/>
    </location>
</feature>
<reference evidence="6" key="2">
    <citation type="submission" date="2013-07" db="EMBL/GenBank/DDBJ databases">
        <authorList>
            <consortium name="The Broad Institute Genome Sequencing Platform"/>
            <person name="Cuomo C."/>
            <person name="Litvintseva A."/>
            <person name="Chen Y."/>
            <person name="Heitman J."/>
            <person name="Sun S."/>
            <person name="Springer D."/>
            <person name="Dromer F."/>
            <person name="Young S.K."/>
            <person name="Zeng Q."/>
            <person name="Gargeya S."/>
            <person name="Fitzgerald M."/>
            <person name="Abouelleil A."/>
            <person name="Alvarado L."/>
            <person name="Berlin A.M."/>
            <person name="Chapman S.B."/>
            <person name="Dewar J."/>
            <person name="Goldberg J."/>
            <person name="Griggs A."/>
            <person name="Gujja S."/>
            <person name="Hansen M."/>
            <person name="Howarth C."/>
            <person name="Imamovic A."/>
            <person name="Larimer J."/>
            <person name="McCowan C."/>
            <person name="Murphy C."/>
            <person name="Pearson M."/>
            <person name="Priest M."/>
            <person name="Roberts A."/>
            <person name="Saif S."/>
            <person name="Shea T."/>
            <person name="Sykes S."/>
            <person name="Wortman J."/>
            <person name="Nusbaum C."/>
            <person name="Birren B."/>
        </authorList>
    </citation>
    <scope>NUCLEOTIDE SEQUENCE</scope>
    <source>
        <strain evidence="6">CBS 10737</strain>
    </source>
</reference>
<feature type="compositionally biased region" description="Low complexity" evidence="3">
    <location>
        <begin position="1"/>
        <end position="32"/>
    </location>
</feature>
<proteinExistence type="predicted"/>
<gene>
    <name evidence="5" type="ORF">I206_06421</name>
    <name evidence="6" type="ORF">I206_101609</name>
</gene>
<feature type="compositionally biased region" description="Acidic residues" evidence="3">
    <location>
        <begin position="266"/>
        <end position="275"/>
    </location>
</feature>
<sequence length="388" mass="41727">MSIQDPSSSPSKPSRFTSSPSKSNISPSLQSPIPSHGIVDLSSPAPSPSKRVSASPSLTSSRPAPASPASSRPPSALFDPSSSSFGRDRSTSTSSRGGRRVSNSSAVSISNSRKPRPGSRASSKPRPKSTLGINIILPESNTPSSTGKEPESRQSQNSIPENISEPSAEISQSHLAQLSDFFQMVLPEVTIRDFAFDLNDERFHGRGVIEEGDTNDSGGYKWLRGKDDYGESSTNGSGWGGFGFLGGWRNKPIIFTGDEDGRPTFDDEDSDEGDFEPAQQEVEEYYSSPAQSDSGETFGYSYNILEPLPENIEPKGYYRAAYPFEALSSSEMTLEEGDLISLSGRGNGDPGWVIARRVRVLAGKIAGIDEVVGLVPESYLERVEVIED</sequence>
<dbReference type="InterPro" id="IPR001452">
    <property type="entry name" value="SH3_domain"/>
</dbReference>
<evidence type="ECO:0000259" key="4">
    <source>
        <dbReference type="PROSITE" id="PS50002"/>
    </source>
</evidence>
<dbReference type="EMBL" id="CP144520">
    <property type="protein sequence ID" value="WWC67697.1"/>
    <property type="molecule type" value="Genomic_DNA"/>
</dbReference>
<evidence type="ECO:0000256" key="3">
    <source>
        <dbReference type="SAM" id="MobiDB-lite"/>
    </source>
</evidence>
<dbReference type="RefSeq" id="XP_019008739.1">
    <property type="nucleotide sequence ID" value="XM_019158126.1"/>
</dbReference>